<proteinExistence type="predicted"/>
<dbReference type="Proteomes" id="UP001062846">
    <property type="component" value="Chromosome 2"/>
</dbReference>
<keyword evidence="2" id="KW-1185">Reference proteome</keyword>
<sequence length="390" mass="43949">MSDSETDGCSLRSNNLPPDIIADVLSRLPVNSLYRFKCVSPSWNSLISSPYFAQTHFNRTHTNNPNKHILLHNIVLQSITQDLYTVDLTADVPFATKLDLPSLQPPEAKVLGSCNGLLLFCRTGRSNFFLLNPSTRECKKLPSLPFVLNPGHGFYSCLYGVGYDSSTDDYKVVMLSYYDESDPESESESYALSDTTTVAVYSLKTNAWRRIQDTQYIHWGMTFGAYFNACLHWVCRREGSYLIVAFDLADEVFREVSLPASWAEADDEIRKFELEVVGGCLCLVYTIYMPMPSRNRQIEVWTMEESGVGEPWTKIMTDIDGIRPLDLLGLLAENEFVLTAKVQILPGVTDDKLVVYNHQTGTLTDIVVRGIPTKFSFWGTYVESLLPCLS</sequence>
<gene>
    <name evidence="1" type="ORF">RHMOL_Rhmol02G0106800</name>
</gene>
<evidence type="ECO:0000313" key="1">
    <source>
        <dbReference type="EMBL" id="KAI8567255.1"/>
    </source>
</evidence>
<name>A0ACC0PP43_RHOML</name>
<organism evidence="1 2">
    <name type="scientific">Rhododendron molle</name>
    <name type="common">Chinese azalea</name>
    <name type="synonym">Azalea mollis</name>
    <dbReference type="NCBI Taxonomy" id="49168"/>
    <lineage>
        <taxon>Eukaryota</taxon>
        <taxon>Viridiplantae</taxon>
        <taxon>Streptophyta</taxon>
        <taxon>Embryophyta</taxon>
        <taxon>Tracheophyta</taxon>
        <taxon>Spermatophyta</taxon>
        <taxon>Magnoliopsida</taxon>
        <taxon>eudicotyledons</taxon>
        <taxon>Gunneridae</taxon>
        <taxon>Pentapetalae</taxon>
        <taxon>asterids</taxon>
        <taxon>Ericales</taxon>
        <taxon>Ericaceae</taxon>
        <taxon>Ericoideae</taxon>
        <taxon>Rhodoreae</taxon>
        <taxon>Rhododendron</taxon>
    </lineage>
</organism>
<reference evidence="1" key="1">
    <citation type="submission" date="2022-02" db="EMBL/GenBank/DDBJ databases">
        <title>Plant Genome Project.</title>
        <authorList>
            <person name="Zhang R.-G."/>
        </authorList>
    </citation>
    <scope>NUCLEOTIDE SEQUENCE</scope>
    <source>
        <strain evidence="1">AT1</strain>
    </source>
</reference>
<dbReference type="EMBL" id="CM046389">
    <property type="protein sequence ID" value="KAI8567255.1"/>
    <property type="molecule type" value="Genomic_DNA"/>
</dbReference>
<protein>
    <submittedName>
        <fullName evidence="1">Uncharacterized protein</fullName>
    </submittedName>
</protein>
<accession>A0ACC0PP43</accession>
<evidence type="ECO:0000313" key="2">
    <source>
        <dbReference type="Proteomes" id="UP001062846"/>
    </source>
</evidence>
<comment type="caution">
    <text evidence="1">The sequence shown here is derived from an EMBL/GenBank/DDBJ whole genome shotgun (WGS) entry which is preliminary data.</text>
</comment>